<keyword evidence="2" id="KW-1185">Reference proteome</keyword>
<accession>W2T3G5</accession>
<evidence type="ECO:0000313" key="2">
    <source>
        <dbReference type="Proteomes" id="UP000053676"/>
    </source>
</evidence>
<protein>
    <submittedName>
        <fullName evidence="1">Uncharacterized protein</fullName>
    </submittedName>
</protein>
<dbReference type="Proteomes" id="UP000053676">
    <property type="component" value="Unassembled WGS sequence"/>
</dbReference>
<proteinExistence type="predicted"/>
<dbReference type="KEGG" id="nai:NECAME_11643"/>
<dbReference type="AlphaFoldDB" id="W2T3G5"/>
<dbReference type="OrthoDB" id="5832950at2759"/>
<organism evidence="1 2">
    <name type="scientific">Necator americanus</name>
    <name type="common">Human hookworm</name>
    <dbReference type="NCBI Taxonomy" id="51031"/>
    <lineage>
        <taxon>Eukaryota</taxon>
        <taxon>Metazoa</taxon>
        <taxon>Ecdysozoa</taxon>
        <taxon>Nematoda</taxon>
        <taxon>Chromadorea</taxon>
        <taxon>Rhabditida</taxon>
        <taxon>Rhabditina</taxon>
        <taxon>Rhabditomorpha</taxon>
        <taxon>Strongyloidea</taxon>
        <taxon>Ancylostomatidae</taxon>
        <taxon>Bunostominae</taxon>
        <taxon>Necator</taxon>
    </lineage>
</organism>
<evidence type="ECO:0000313" key="1">
    <source>
        <dbReference type="EMBL" id="ETN76443.1"/>
    </source>
</evidence>
<gene>
    <name evidence="1" type="ORF">NECAME_11643</name>
</gene>
<name>W2T3G5_NECAM</name>
<sequence length="123" mass="13635">MLQIDNRSLSPMENDMDGKADEELLEVEVFPEYFHIKGNYSLVVAKVGKLEFVGCSVGKLFLLQGDPLGALLADVHSKGSSSSLDFSITPKLRRMLIQCFKEKTRPTIEGEVTVPDDITVCDK</sequence>
<dbReference type="STRING" id="51031.W2T3G5"/>
<dbReference type="EMBL" id="KI660225">
    <property type="protein sequence ID" value="ETN76443.1"/>
    <property type="molecule type" value="Genomic_DNA"/>
</dbReference>
<reference evidence="2" key="1">
    <citation type="journal article" date="2014" name="Nat. Genet.">
        <title>Genome of the human hookworm Necator americanus.</title>
        <authorList>
            <person name="Tang Y.T."/>
            <person name="Gao X."/>
            <person name="Rosa B.A."/>
            <person name="Abubucker S."/>
            <person name="Hallsworth-Pepin K."/>
            <person name="Martin J."/>
            <person name="Tyagi R."/>
            <person name="Heizer E."/>
            <person name="Zhang X."/>
            <person name="Bhonagiri-Palsikar V."/>
            <person name="Minx P."/>
            <person name="Warren W.C."/>
            <person name="Wang Q."/>
            <person name="Zhan B."/>
            <person name="Hotez P.J."/>
            <person name="Sternberg P.W."/>
            <person name="Dougall A."/>
            <person name="Gaze S.T."/>
            <person name="Mulvenna J."/>
            <person name="Sotillo J."/>
            <person name="Ranganathan S."/>
            <person name="Rabelo E.M."/>
            <person name="Wilson R.K."/>
            <person name="Felgner P.L."/>
            <person name="Bethony J."/>
            <person name="Hawdon J.M."/>
            <person name="Gasser R.B."/>
            <person name="Loukas A."/>
            <person name="Mitreva M."/>
        </authorList>
    </citation>
    <scope>NUCLEOTIDE SEQUENCE [LARGE SCALE GENOMIC DNA]</scope>
</reference>